<proteinExistence type="inferred from homology"/>
<dbReference type="GO" id="GO:0015123">
    <property type="term" value="F:acetate transmembrane transporter activity"/>
    <property type="evidence" value="ECO:0007669"/>
    <property type="project" value="TreeGrafter"/>
</dbReference>
<dbReference type="GO" id="GO:0005886">
    <property type="term" value="C:plasma membrane"/>
    <property type="evidence" value="ECO:0007669"/>
    <property type="project" value="TreeGrafter"/>
</dbReference>
<dbReference type="NCBIfam" id="NF038013">
    <property type="entry name" value="AceTr_1"/>
    <property type="match status" value="1"/>
</dbReference>
<evidence type="ECO:0000256" key="5">
    <source>
        <dbReference type="ARBA" id="ARBA00023136"/>
    </source>
</evidence>
<evidence type="ECO:0000256" key="6">
    <source>
        <dbReference type="SAM" id="Phobius"/>
    </source>
</evidence>
<accession>A0A0C7KNJ1</accession>
<feature type="transmembrane region" description="Helical" evidence="6">
    <location>
        <begin position="18"/>
        <end position="38"/>
    </location>
</feature>
<keyword evidence="5 6" id="KW-0472">Membrane</keyword>
<dbReference type="PANTHER" id="PTHR31123:SF3">
    <property type="entry name" value="AMMONIA TRANSPORT OUTWARD PROTEIN 3"/>
    <property type="match status" value="1"/>
</dbReference>
<evidence type="ECO:0000313" key="7">
    <source>
        <dbReference type="EMBL" id="CEP25282.1"/>
    </source>
</evidence>
<evidence type="ECO:0000256" key="4">
    <source>
        <dbReference type="ARBA" id="ARBA00022989"/>
    </source>
</evidence>
<name>A0A0C7KNJ1_9SACH</name>
<reference evidence="7" key="1">
    <citation type="journal article" date="2015" name="Mol. Biol. Evol.">
        <title>Evolutionary Advantage Conferred by an Eukaryote-to-Eukaryote Gene Transfer Event in Wine Yeasts.</title>
        <authorList>
            <person name="Marsit S."/>
            <person name="Mena A."/>
            <person name="Bigey F."/>
            <person name="Sauvage F.X."/>
            <person name="Couloux A."/>
            <person name="Guy J."/>
            <person name="Legras J.L."/>
            <person name="Barrio E."/>
            <person name="Dequin S."/>
            <person name="Galeote V."/>
        </authorList>
    </citation>
    <scope>NUCLEOTIDE SEQUENCE</scope>
    <source>
        <strain evidence="7">Type strain: CLIB 830</strain>
    </source>
</reference>
<feature type="transmembrane region" description="Helical" evidence="6">
    <location>
        <begin position="137"/>
        <end position="159"/>
    </location>
</feature>
<comment type="similarity">
    <text evidence="2">Belongs to the acetate uptake transporter (AceTr) (TC 2.A.96) family.</text>
</comment>
<protein>
    <submittedName>
        <fullName evidence="7">Uncharacterized protein</fullName>
    </submittedName>
</protein>
<dbReference type="PANTHER" id="PTHR31123">
    <property type="entry name" value="ACCUMULATION OF DYADS PROTEIN 2-RELATED"/>
    <property type="match status" value="1"/>
</dbReference>
<organism evidence="7">
    <name type="scientific">Torulaspora microellipsoides</name>
    <dbReference type="NCBI Taxonomy" id="1136883"/>
    <lineage>
        <taxon>Eukaryota</taxon>
        <taxon>Fungi</taxon>
        <taxon>Dikarya</taxon>
        <taxon>Ascomycota</taxon>
        <taxon>Saccharomycotina</taxon>
        <taxon>Saccharomycetes</taxon>
        <taxon>Saccharomycetales</taxon>
        <taxon>Saccharomycetaceae</taxon>
        <taxon>Torulaspora</taxon>
    </lineage>
</organism>
<dbReference type="AlphaFoldDB" id="A0A0C7KNJ1"/>
<evidence type="ECO:0000256" key="3">
    <source>
        <dbReference type="ARBA" id="ARBA00022692"/>
    </source>
</evidence>
<feature type="transmembrane region" description="Helical" evidence="6">
    <location>
        <begin position="112"/>
        <end position="131"/>
    </location>
</feature>
<keyword evidence="3 6" id="KW-0812">Transmembrane</keyword>
<dbReference type="InterPro" id="IPR000791">
    <property type="entry name" value="Gpr1/Fun34/SatP-like"/>
</dbReference>
<feature type="transmembrane region" description="Helical" evidence="6">
    <location>
        <begin position="45"/>
        <end position="67"/>
    </location>
</feature>
<evidence type="ECO:0000256" key="1">
    <source>
        <dbReference type="ARBA" id="ARBA00004141"/>
    </source>
</evidence>
<comment type="subcellular location">
    <subcellularLocation>
        <location evidence="1">Membrane</location>
        <topology evidence="1">Multi-pass membrane protein</topology>
    </subcellularLocation>
</comment>
<keyword evidence="4 6" id="KW-1133">Transmembrane helix</keyword>
<evidence type="ECO:0000256" key="2">
    <source>
        <dbReference type="ARBA" id="ARBA00005587"/>
    </source>
</evidence>
<dbReference type="InterPro" id="IPR051633">
    <property type="entry name" value="AceTr"/>
</dbReference>
<feature type="transmembrane region" description="Helical" evidence="6">
    <location>
        <begin position="87"/>
        <end position="105"/>
    </location>
</feature>
<sequence>MCLTLGLVNARVRGVTDLYLLDASFIFGGAVVLLSGLLSFCVGDTFAMTVFGSFGGFWISWGCLNLDQFGVAQAYADNPEMLRNTEGFYLAGWFVFNLIVAVCAVKSTWGLFLLLVFLDLTFLMLCIGTFISNTQVLMAGGYFGILSSCCGFYSLYCAIANKDSSYLPLVAYPMPGASAV</sequence>
<dbReference type="Pfam" id="PF01184">
    <property type="entry name" value="Gpr1_Fun34_YaaH"/>
    <property type="match status" value="1"/>
</dbReference>
<dbReference type="EMBL" id="LN811465">
    <property type="protein sequence ID" value="CEP25282.1"/>
    <property type="molecule type" value="Genomic_DNA"/>
</dbReference>